<name>A0A561T535_9PSEU</name>
<dbReference type="InterPro" id="IPR036291">
    <property type="entry name" value="NAD(P)-bd_dom_sf"/>
</dbReference>
<protein>
    <submittedName>
        <fullName evidence="4">Phosphoglycerate dehydrogenase-like enzyme</fullName>
    </submittedName>
</protein>
<dbReference type="AlphaFoldDB" id="A0A561T535"/>
<sequence length="322" mass="34798">MRIHLVGEAAEHAADLEAHLQQPAQIAVLPAAAAHSDRHDDGIGADDVVVSLRFTRPGSTAPAFRLLHVPGAGLDGIDLAALHPGTAVANVFEHEIPIAEFVLARLLEWEIRAGAMQAAFDAESWPDAYRGRVPHGELHGRTLGIIGYGRIGQAIATRAAAFGMRVRAVDDRAVPSAAAELLPQARLDEVLATADHLVVACPLTPATSGLIDRAALRRMRPHAVLVNVSRGPVVDESALFDALRDNVIGGAVIDVWYSYPRSFEDRPAPASHPFWELPNAWCTPHSSAWTRELTHRRYRAIALNIDRLLTGQPLTNLVRAGR</sequence>
<evidence type="ECO:0000259" key="3">
    <source>
        <dbReference type="Pfam" id="PF02826"/>
    </source>
</evidence>
<proteinExistence type="predicted"/>
<accession>A0A561T535</accession>
<keyword evidence="1" id="KW-0560">Oxidoreductase</keyword>
<dbReference type="InterPro" id="IPR006140">
    <property type="entry name" value="D-isomer_DH_NAD-bd"/>
</dbReference>
<evidence type="ECO:0000256" key="1">
    <source>
        <dbReference type="ARBA" id="ARBA00023002"/>
    </source>
</evidence>
<evidence type="ECO:0000256" key="2">
    <source>
        <dbReference type="ARBA" id="ARBA00023027"/>
    </source>
</evidence>
<comment type="caution">
    <text evidence="4">The sequence shown here is derived from an EMBL/GenBank/DDBJ whole genome shotgun (WGS) entry which is preliminary data.</text>
</comment>
<dbReference type="RefSeq" id="WP_147260572.1">
    <property type="nucleotide sequence ID" value="NZ_VIWU01000001.1"/>
</dbReference>
<feature type="domain" description="D-isomer specific 2-hydroxyacid dehydrogenase NAD-binding" evidence="3">
    <location>
        <begin position="112"/>
        <end position="286"/>
    </location>
</feature>
<dbReference type="SUPFAM" id="SSF51735">
    <property type="entry name" value="NAD(P)-binding Rossmann-fold domains"/>
    <property type="match status" value="1"/>
</dbReference>
<dbReference type="Gene3D" id="3.40.50.720">
    <property type="entry name" value="NAD(P)-binding Rossmann-like Domain"/>
    <property type="match status" value="2"/>
</dbReference>
<evidence type="ECO:0000313" key="4">
    <source>
        <dbReference type="EMBL" id="TWF82215.1"/>
    </source>
</evidence>
<dbReference type="InterPro" id="IPR050223">
    <property type="entry name" value="D-isomer_2-hydroxyacid_DH"/>
</dbReference>
<dbReference type="Proteomes" id="UP000321261">
    <property type="component" value="Unassembled WGS sequence"/>
</dbReference>
<keyword evidence="5" id="KW-1185">Reference proteome</keyword>
<dbReference type="GO" id="GO:0005829">
    <property type="term" value="C:cytosol"/>
    <property type="evidence" value="ECO:0007669"/>
    <property type="project" value="TreeGrafter"/>
</dbReference>
<evidence type="ECO:0000313" key="5">
    <source>
        <dbReference type="Proteomes" id="UP000321261"/>
    </source>
</evidence>
<keyword evidence="2" id="KW-0520">NAD</keyword>
<dbReference type="PANTHER" id="PTHR10996:SF178">
    <property type="entry name" value="2-HYDROXYACID DEHYDROGENASE YGL185C-RELATED"/>
    <property type="match status" value="1"/>
</dbReference>
<dbReference type="Pfam" id="PF02826">
    <property type="entry name" value="2-Hacid_dh_C"/>
    <property type="match status" value="1"/>
</dbReference>
<dbReference type="GO" id="GO:0016618">
    <property type="term" value="F:hydroxypyruvate reductase [NAD(P)H] activity"/>
    <property type="evidence" value="ECO:0007669"/>
    <property type="project" value="TreeGrafter"/>
</dbReference>
<reference evidence="4 5" key="1">
    <citation type="submission" date="2019-06" db="EMBL/GenBank/DDBJ databases">
        <title>Sequencing the genomes of 1000 actinobacteria strains.</title>
        <authorList>
            <person name="Klenk H.-P."/>
        </authorList>
    </citation>
    <scope>NUCLEOTIDE SEQUENCE [LARGE SCALE GENOMIC DNA]</scope>
    <source>
        <strain evidence="4 5">DSM 45671</strain>
    </source>
</reference>
<organism evidence="4 5">
    <name type="scientific">Pseudonocardia hierapolitana</name>
    <dbReference type="NCBI Taxonomy" id="1128676"/>
    <lineage>
        <taxon>Bacteria</taxon>
        <taxon>Bacillati</taxon>
        <taxon>Actinomycetota</taxon>
        <taxon>Actinomycetes</taxon>
        <taxon>Pseudonocardiales</taxon>
        <taxon>Pseudonocardiaceae</taxon>
        <taxon>Pseudonocardia</taxon>
    </lineage>
</organism>
<dbReference type="CDD" id="cd12165">
    <property type="entry name" value="2-Hacid_dh_6"/>
    <property type="match status" value="1"/>
</dbReference>
<dbReference type="PANTHER" id="PTHR10996">
    <property type="entry name" value="2-HYDROXYACID DEHYDROGENASE-RELATED"/>
    <property type="match status" value="1"/>
</dbReference>
<dbReference type="OrthoDB" id="117809at2"/>
<dbReference type="GO" id="GO:0051287">
    <property type="term" value="F:NAD binding"/>
    <property type="evidence" value="ECO:0007669"/>
    <property type="project" value="InterPro"/>
</dbReference>
<dbReference type="EMBL" id="VIWU01000001">
    <property type="protein sequence ID" value="TWF82215.1"/>
    <property type="molecule type" value="Genomic_DNA"/>
</dbReference>
<dbReference type="GO" id="GO:0030267">
    <property type="term" value="F:glyoxylate reductase (NADPH) activity"/>
    <property type="evidence" value="ECO:0007669"/>
    <property type="project" value="TreeGrafter"/>
</dbReference>
<gene>
    <name evidence="4" type="ORF">FHX44_118160</name>
</gene>